<feature type="chain" id="PRO_5046004663" evidence="2">
    <location>
        <begin position="22"/>
        <end position="320"/>
    </location>
</feature>
<proteinExistence type="predicted"/>
<dbReference type="Gene3D" id="6.10.140.1990">
    <property type="match status" value="1"/>
</dbReference>
<keyword evidence="2" id="KW-0732">Signal</keyword>
<dbReference type="PROSITE" id="PS51257">
    <property type="entry name" value="PROKAR_LIPOPROTEIN"/>
    <property type="match status" value="1"/>
</dbReference>
<gene>
    <name evidence="3" type="ORF">WKR92_02825</name>
</gene>
<dbReference type="Proteomes" id="UP001580928">
    <property type="component" value="Unassembled WGS sequence"/>
</dbReference>
<keyword evidence="1" id="KW-0175">Coiled coil</keyword>
<dbReference type="PANTHER" id="PTHR30438">
    <property type="entry name" value="36 KDA ANTIGEN-RELATED"/>
    <property type="match status" value="1"/>
</dbReference>
<dbReference type="RefSeq" id="WP_375556320.1">
    <property type="nucleotide sequence ID" value="NZ_JBBVGT010000002.1"/>
</dbReference>
<feature type="signal peptide" evidence="2">
    <location>
        <begin position="1"/>
        <end position="21"/>
    </location>
</feature>
<evidence type="ECO:0000313" key="3">
    <source>
        <dbReference type="EMBL" id="MFB5944759.1"/>
    </source>
</evidence>
<protein>
    <submittedName>
        <fullName evidence="3">HlyD family efflux transporter periplasmic adaptor subunit</fullName>
    </submittedName>
</protein>
<keyword evidence="4" id="KW-1185">Reference proteome</keyword>
<organism evidence="3 4">
    <name type="scientific">Albibacterium profundi</name>
    <dbReference type="NCBI Taxonomy" id="3134906"/>
    <lineage>
        <taxon>Bacteria</taxon>
        <taxon>Pseudomonadati</taxon>
        <taxon>Bacteroidota</taxon>
        <taxon>Sphingobacteriia</taxon>
        <taxon>Sphingobacteriales</taxon>
        <taxon>Sphingobacteriaceae</taxon>
        <taxon>Albibacterium</taxon>
    </lineage>
</organism>
<feature type="coiled-coil region" evidence="1">
    <location>
        <begin position="103"/>
        <end position="130"/>
    </location>
</feature>
<comment type="caution">
    <text evidence="3">The sequence shown here is derived from an EMBL/GenBank/DDBJ whole genome shotgun (WGS) entry which is preliminary data.</text>
</comment>
<dbReference type="InterPro" id="IPR030190">
    <property type="entry name" value="MacA_alpha-hairpin_sf"/>
</dbReference>
<dbReference type="PANTHER" id="PTHR30438:SF2">
    <property type="entry name" value="MEMBRANE PROTEIN"/>
    <property type="match status" value="1"/>
</dbReference>
<sequence>MKTLKNINLLFLLSVLGFASCQSTIDKPIEGKIKRNTISVTGKIPGRVHEIRVHEGEFVKAGDTLAILSLPEVDAKMVQAEGAVKSADAQYKMTLKGATDLQLQQLAAKRDALQEQCKFAQTSVKRLSNMLQDSLISRQQYDEAYTKMQGAKAQYMATLAEFEEAKNGARVEQQIMALGQKDRAEGALQEAGAADKERYIIAPQDMSIENITLSVGELALPGYTLFTGYLNSSTYFRFTLPESKIGQVKNGQEVTIEISYAKTSAAGTIISISQLTHYADITTAYPDYEMGEAIYEIKVKPGDENAAKEFLANATVTLKL</sequence>
<dbReference type="EMBL" id="JBBVGT010000002">
    <property type="protein sequence ID" value="MFB5944759.1"/>
    <property type="molecule type" value="Genomic_DNA"/>
</dbReference>
<dbReference type="SUPFAM" id="SSF111369">
    <property type="entry name" value="HlyD-like secretion proteins"/>
    <property type="match status" value="1"/>
</dbReference>
<evidence type="ECO:0000256" key="1">
    <source>
        <dbReference type="SAM" id="Coils"/>
    </source>
</evidence>
<reference evidence="3 4" key="1">
    <citation type="submission" date="2024-04" db="EMBL/GenBank/DDBJ databases">
        <title>Albibacterium profundi sp. nov., isolated from sediment of the Challenger Deep of Mariana Trench.</title>
        <authorList>
            <person name="Wang Y."/>
        </authorList>
    </citation>
    <scope>NUCLEOTIDE SEQUENCE [LARGE SCALE GENOMIC DNA]</scope>
    <source>
        <strain evidence="3 4">RHL897</strain>
    </source>
</reference>
<dbReference type="Gene3D" id="2.40.50.100">
    <property type="match status" value="1"/>
</dbReference>
<name>A0ABV5CB33_9SPHI</name>
<evidence type="ECO:0000313" key="4">
    <source>
        <dbReference type="Proteomes" id="UP001580928"/>
    </source>
</evidence>
<evidence type="ECO:0000256" key="2">
    <source>
        <dbReference type="SAM" id="SignalP"/>
    </source>
</evidence>
<accession>A0ABV5CB33</accession>